<feature type="region of interest" description="Disordered" evidence="4">
    <location>
        <begin position="228"/>
        <end position="251"/>
    </location>
</feature>
<dbReference type="GO" id="GO:0006355">
    <property type="term" value="P:regulation of DNA-templated transcription"/>
    <property type="evidence" value="ECO:0007669"/>
    <property type="project" value="InterPro"/>
</dbReference>
<dbReference type="EMBL" id="UYJE01005673">
    <property type="protein sequence ID" value="VDI39310.1"/>
    <property type="molecule type" value="Genomic_DNA"/>
</dbReference>
<gene>
    <name evidence="6" type="ORF">MGAL_10B093158</name>
</gene>
<keyword evidence="7" id="KW-1185">Reference proteome</keyword>
<keyword evidence="3" id="KW-0804">Transcription</keyword>
<accession>A0A8B6ESV3</accession>
<dbReference type="OrthoDB" id="8194427at2759"/>
<evidence type="ECO:0000256" key="4">
    <source>
        <dbReference type="SAM" id="MobiDB-lite"/>
    </source>
</evidence>
<dbReference type="Proteomes" id="UP000596742">
    <property type="component" value="Unassembled WGS sequence"/>
</dbReference>
<proteinExistence type="predicted"/>
<protein>
    <recommendedName>
        <fullName evidence="5">Basic leucine zipper domain-containing protein</fullName>
    </recommendedName>
</protein>
<feature type="domain" description="Basic leucine zipper" evidence="5">
    <location>
        <begin position="73"/>
        <end position="124"/>
    </location>
</feature>
<keyword evidence="2" id="KW-0238">DNA-binding</keyword>
<dbReference type="Pfam" id="PF03131">
    <property type="entry name" value="bZIP_Maf"/>
    <property type="match status" value="1"/>
</dbReference>
<comment type="caution">
    <text evidence="6">The sequence shown here is derived from an EMBL/GenBank/DDBJ whole genome shotgun (WGS) entry which is preliminary data.</text>
</comment>
<evidence type="ECO:0000313" key="7">
    <source>
        <dbReference type="Proteomes" id="UP000596742"/>
    </source>
</evidence>
<evidence type="ECO:0000256" key="1">
    <source>
        <dbReference type="ARBA" id="ARBA00023015"/>
    </source>
</evidence>
<sequence>MSLCFHTGHSTEVGTMLGNVLDLRGVWLKFSQQKSMTIELVQDPNSISKTKLLEIIFNRIKFSCLWSFWLMFIKDKRRLQQRFVYQQTKQKNKVQQPEELEPEVAQLEPEVEQLEQEPEVAQPEPEVDQLEPEPEVAQLEPEPEVEQLEPEVAQLAPEVAQLEPEPEQLEPEVAQLEPEVAQLEPEQLEPEVAQLEPEVAQLEPEPEVTQLVPEPVVAQLEPEPEVAQLEPETEVAQLEPGPEVADPEPDVEHQPINHQRIQISDYVEVALEDPRRKTAKNFYGMIIGTDPLEIKFTKDTPKKNVKVWPQVEDISVLEPCQIVRHLGVPTLDHRHRYVFMD</sequence>
<dbReference type="AlphaFoldDB" id="A0A8B6ESV3"/>
<dbReference type="InterPro" id="IPR004826">
    <property type="entry name" value="bZIP_Maf"/>
</dbReference>
<keyword evidence="1" id="KW-0805">Transcription regulation</keyword>
<name>A0A8B6ESV3_MYTGA</name>
<evidence type="ECO:0000259" key="5">
    <source>
        <dbReference type="Pfam" id="PF03131"/>
    </source>
</evidence>
<dbReference type="Gene3D" id="1.20.1480.30">
    <property type="entry name" value="Designed four-helix bundle protein"/>
    <property type="match status" value="1"/>
</dbReference>
<evidence type="ECO:0000256" key="3">
    <source>
        <dbReference type="ARBA" id="ARBA00023163"/>
    </source>
</evidence>
<organism evidence="6 7">
    <name type="scientific">Mytilus galloprovincialis</name>
    <name type="common">Mediterranean mussel</name>
    <dbReference type="NCBI Taxonomy" id="29158"/>
    <lineage>
        <taxon>Eukaryota</taxon>
        <taxon>Metazoa</taxon>
        <taxon>Spiralia</taxon>
        <taxon>Lophotrochozoa</taxon>
        <taxon>Mollusca</taxon>
        <taxon>Bivalvia</taxon>
        <taxon>Autobranchia</taxon>
        <taxon>Pteriomorphia</taxon>
        <taxon>Mytilida</taxon>
        <taxon>Mytiloidea</taxon>
        <taxon>Mytilidae</taxon>
        <taxon>Mytilinae</taxon>
        <taxon>Mytilus</taxon>
    </lineage>
</organism>
<dbReference type="GO" id="GO:0003677">
    <property type="term" value="F:DNA binding"/>
    <property type="evidence" value="ECO:0007669"/>
    <property type="project" value="UniProtKB-KW"/>
</dbReference>
<evidence type="ECO:0000313" key="6">
    <source>
        <dbReference type="EMBL" id="VDI39310.1"/>
    </source>
</evidence>
<feature type="region of interest" description="Disordered" evidence="4">
    <location>
        <begin position="110"/>
        <end position="148"/>
    </location>
</feature>
<feature type="compositionally biased region" description="Acidic residues" evidence="4">
    <location>
        <begin position="125"/>
        <end position="134"/>
    </location>
</feature>
<evidence type="ECO:0000256" key="2">
    <source>
        <dbReference type="ARBA" id="ARBA00023125"/>
    </source>
</evidence>
<reference evidence="6" key="1">
    <citation type="submission" date="2018-11" db="EMBL/GenBank/DDBJ databases">
        <authorList>
            <person name="Alioto T."/>
            <person name="Alioto T."/>
        </authorList>
    </citation>
    <scope>NUCLEOTIDE SEQUENCE</scope>
</reference>